<dbReference type="SUPFAM" id="SSF56784">
    <property type="entry name" value="HAD-like"/>
    <property type="match status" value="1"/>
</dbReference>
<dbReference type="Gene3D" id="3.30.1240.10">
    <property type="match status" value="1"/>
</dbReference>
<dbReference type="STRING" id="357278.IV61_GL001117"/>
<dbReference type="Proteomes" id="UP000051176">
    <property type="component" value="Unassembled WGS sequence"/>
</dbReference>
<dbReference type="InterPro" id="IPR006379">
    <property type="entry name" value="HAD-SF_hydro_IIB"/>
</dbReference>
<keyword evidence="1" id="KW-0378">Hydrolase</keyword>
<name>A0A0R1GQ52_9LACO</name>
<reference evidence="1 2" key="1">
    <citation type="journal article" date="2015" name="Genome Announc.">
        <title>Expanding the biotechnology potential of lactobacilli through comparative genomics of 213 strains and associated genera.</title>
        <authorList>
            <person name="Sun Z."/>
            <person name="Harris H.M."/>
            <person name="McCann A."/>
            <person name="Guo C."/>
            <person name="Argimon S."/>
            <person name="Zhang W."/>
            <person name="Yang X."/>
            <person name="Jeffery I.B."/>
            <person name="Cooney J.C."/>
            <person name="Kagawa T.F."/>
            <person name="Liu W."/>
            <person name="Song Y."/>
            <person name="Salvetti E."/>
            <person name="Wrobel A."/>
            <person name="Rasinkangas P."/>
            <person name="Parkhill J."/>
            <person name="Rea M.C."/>
            <person name="O'Sullivan O."/>
            <person name="Ritari J."/>
            <person name="Douillard F.P."/>
            <person name="Paul Ross R."/>
            <person name="Yang R."/>
            <person name="Briner A.E."/>
            <person name="Felis G.E."/>
            <person name="de Vos W.M."/>
            <person name="Barrangou R."/>
            <person name="Klaenhammer T.R."/>
            <person name="Caufield P.W."/>
            <person name="Cui Y."/>
            <person name="Zhang H."/>
            <person name="O'Toole P.W."/>
        </authorList>
    </citation>
    <scope>NUCLEOTIDE SEQUENCE [LARGE SCALE GENOMIC DNA]</scope>
    <source>
        <strain evidence="1 2">ATCC 53295</strain>
    </source>
</reference>
<evidence type="ECO:0000313" key="1">
    <source>
        <dbReference type="EMBL" id="KRK36181.1"/>
    </source>
</evidence>
<keyword evidence="2" id="KW-1185">Reference proteome</keyword>
<dbReference type="NCBIfam" id="TIGR00099">
    <property type="entry name" value="Cof-subfamily"/>
    <property type="match status" value="1"/>
</dbReference>
<dbReference type="NCBIfam" id="TIGR01484">
    <property type="entry name" value="HAD-SF-IIB"/>
    <property type="match status" value="1"/>
</dbReference>
<dbReference type="PANTHER" id="PTHR10000">
    <property type="entry name" value="PHOSPHOSERINE PHOSPHATASE"/>
    <property type="match status" value="1"/>
</dbReference>
<dbReference type="GO" id="GO:0005829">
    <property type="term" value="C:cytosol"/>
    <property type="evidence" value="ECO:0007669"/>
    <property type="project" value="TreeGrafter"/>
</dbReference>
<dbReference type="InterPro" id="IPR000150">
    <property type="entry name" value="Cof"/>
</dbReference>
<dbReference type="PATRIC" id="fig|1267003.4.peg.1102"/>
<dbReference type="GO" id="GO:0016791">
    <property type="term" value="F:phosphatase activity"/>
    <property type="evidence" value="ECO:0007669"/>
    <property type="project" value="TreeGrafter"/>
</dbReference>
<dbReference type="EMBL" id="AZCZ01000027">
    <property type="protein sequence ID" value="KRK36181.1"/>
    <property type="molecule type" value="Genomic_DNA"/>
</dbReference>
<dbReference type="CDD" id="cd07516">
    <property type="entry name" value="HAD_Pase"/>
    <property type="match status" value="1"/>
</dbReference>
<dbReference type="OrthoDB" id="9790031at2"/>
<dbReference type="Pfam" id="PF08282">
    <property type="entry name" value="Hydrolase_3"/>
    <property type="match status" value="1"/>
</dbReference>
<comment type="caution">
    <text evidence="1">The sequence shown here is derived from an EMBL/GenBank/DDBJ whole genome shotgun (WGS) entry which is preliminary data.</text>
</comment>
<sequence length="271" mass="29735">MTKMIALDLDETLLNTDKTISEENAAVLRKLHTAGIKVVLCTGRPINAIWGYLEQLGLTTAEDYTITFNGALVIQNTTKEALAQSGLSKHDFQPLHAFAKENGYPLDILDFDQVYPVSDLTPSVYQHMLKAPMDFIPTAFADLPEHLFSKAVMATDADVLDQVVAKLTPELHDLYHVVRSQPKILEFLAADMDKAVGLGQLLTHFGWDFDDLMAFGDAENDLGMIKAAGDGVAMLNGQSEIKAAANHQTPTTNNEAGVAEYLKQRFAEILD</sequence>
<organism evidence="1 2">
    <name type="scientific">Levilactobacillus parabrevis ATCC 53295</name>
    <dbReference type="NCBI Taxonomy" id="1267003"/>
    <lineage>
        <taxon>Bacteria</taxon>
        <taxon>Bacillati</taxon>
        <taxon>Bacillota</taxon>
        <taxon>Bacilli</taxon>
        <taxon>Lactobacillales</taxon>
        <taxon>Lactobacillaceae</taxon>
        <taxon>Levilactobacillus</taxon>
    </lineage>
</organism>
<dbReference type="Gene3D" id="3.40.50.1000">
    <property type="entry name" value="HAD superfamily/HAD-like"/>
    <property type="match status" value="1"/>
</dbReference>
<gene>
    <name evidence="1" type="ORF">FD07_GL001040</name>
</gene>
<protein>
    <submittedName>
        <fullName evidence="1">HAD superfamily hydrolase</fullName>
    </submittedName>
</protein>
<dbReference type="SFLD" id="SFLDS00003">
    <property type="entry name" value="Haloacid_Dehalogenase"/>
    <property type="match status" value="1"/>
</dbReference>
<dbReference type="GO" id="GO:0000287">
    <property type="term" value="F:magnesium ion binding"/>
    <property type="evidence" value="ECO:0007669"/>
    <property type="project" value="TreeGrafter"/>
</dbReference>
<dbReference type="SFLD" id="SFLDG01140">
    <property type="entry name" value="C2.B:_Phosphomannomutase_and_P"/>
    <property type="match status" value="1"/>
</dbReference>
<accession>A0A0R1GQ52</accession>
<dbReference type="AlphaFoldDB" id="A0A0R1GQ52"/>
<dbReference type="PROSITE" id="PS01229">
    <property type="entry name" value="COF_2"/>
    <property type="match status" value="1"/>
</dbReference>
<dbReference type="eggNOG" id="COG0561">
    <property type="taxonomic scope" value="Bacteria"/>
</dbReference>
<evidence type="ECO:0000313" key="2">
    <source>
        <dbReference type="Proteomes" id="UP000051176"/>
    </source>
</evidence>
<proteinExistence type="predicted"/>
<dbReference type="RefSeq" id="WP_020089814.1">
    <property type="nucleotide sequence ID" value="NZ_AZCZ01000027.1"/>
</dbReference>
<dbReference type="InterPro" id="IPR036412">
    <property type="entry name" value="HAD-like_sf"/>
</dbReference>
<dbReference type="InterPro" id="IPR023214">
    <property type="entry name" value="HAD_sf"/>
</dbReference>
<dbReference type="PANTHER" id="PTHR10000:SF8">
    <property type="entry name" value="HAD SUPERFAMILY HYDROLASE-LIKE, TYPE 3"/>
    <property type="match status" value="1"/>
</dbReference>